<feature type="transmembrane region" description="Helical" evidence="2">
    <location>
        <begin position="12"/>
        <end position="30"/>
    </location>
</feature>
<dbReference type="PANTHER" id="PTHR15546:SF2">
    <property type="entry name" value="DDT DOMAIN-CONTAINING PROTEIN DDB_G0282237"/>
    <property type="match status" value="1"/>
</dbReference>
<comment type="caution">
    <text evidence="4">The sequence shown here is derived from an EMBL/GenBank/DDBJ whole genome shotgun (WGS) entry which is preliminary data.</text>
</comment>
<keyword evidence="2" id="KW-1133">Transmembrane helix</keyword>
<dbReference type="InterPro" id="IPR013136">
    <property type="entry name" value="WSTF_Acf1_Cbp146"/>
</dbReference>
<keyword evidence="5" id="KW-1185">Reference proteome</keyword>
<feature type="domain" description="WAC" evidence="3">
    <location>
        <begin position="141"/>
        <end position="220"/>
    </location>
</feature>
<proteinExistence type="predicted"/>
<dbReference type="PANTHER" id="PTHR15546">
    <property type="entry name" value="BROMODOMAIN ADJACENT TO ZINC FINGER DOMAIN, 2A"/>
    <property type="match status" value="1"/>
</dbReference>
<keyword evidence="1" id="KW-0539">Nucleus</keyword>
<dbReference type="AlphaFoldDB" id="A0ABC8UHP2"/>
<evidence type="ECO:0000256" key="2">
    <source>
        <dbReference type="SAM" id="Phobius"/>
    </source>
</evidence>
<name>A0ABC8UHP2_9AQUA</name>
<dbReference type="PROSITE" id="PS51136">
    <property type="entry name" value="WAC"/>
    <property type="match status" value="1"/>
</dbReference>
<reference evidence="4 5" key="1">
    <citation type="submission" date="2024-02" db="EMBL/GenBank/DDBJ databases">
        <authorList>
            <person name="Vignale AGUSTIN F."/>
            <person name="Sosa J E."/>
            <person name="Modenutti C."/>
        </authorList>
    </citation>
    <scope>NUCLEOTIDE SEQUENCE [LARGE SCALE GENOMIC DNA]</scope>
</reference>
<keyword evidence="2" id="KW-0812">Transmembrane</keyword>
<evidence type="ECO:0000259" key="3">
    <source>
        <dbReference type="PROSITE" id="PS51136"/>
    </source>
</evidence>
<dbReference type="EMBL" id="CAUOFW020007758">
    <property type="protein sequence ID" value="CAK9180549.1"/>
    <property type="molecule type" value="Genomic_DNA"/>
</dbReference>
<sequence>MPISIAISNSLYYFFDFVNLSTVLTLVYFASGMEMRESKSHKICQCVFSGGGAYLVGSPCSCRSTWVCGVARVGVSRCVVYGGGEAKRKDHRLSSLFPLRTQFLGSFLKIPVGFFAAPRMPLYKRKTFPLSERPKDLNPQELVFQVRFTKEIFRDYGEYLNRINLYRQRVWTCKVTGKGNLTYEEALVCERRATEMVQQFPKELVAPVLHDVQFSKYSLL</sequence>
<gene>
    <name evidence="4" type="ORF">ILEXP_LOCUS50557</name>
</gene>
<accession>A0ABC8UHP2</accession>
<evidence type="ECO:0000256" key="1">
    <source>
        <dbReference type="PROSITE-ProRule" id="PRU00475"/>
    </source>
</evidence>
<dbReference type="GO" id="GO:0005634">
    <property type="term" value="C:nucleus"/>
    <property type="evidence" value="ECO:0007669"/>
    <property type="project" value="UniProtKB-SubCell"/>
</dbReference>
<dbReference type="InterPro" id="IPR053271">
    <property type="entry name" value="DDT_domain"/>
</dbReference>
<evidence type="ECO:0000313" key="5">
    <source>
        <dbReference type="Proteomes" id="UP001642360"/>
    </source>
</evidence>
<keyword evidence="2" id="KW-0472">Membrane</keyword>
<protein>
    <recommendedName>
        <fullName evidence="3">WAC domain-containing protein</fullName>
    </recommendedName>
</protein>
<dbReference type="Pfam" id="PF10537">
    <property type="entry name" value="WAC_Acf1_DNA_bd"/>
    <property type="match status" value="1"/>
</dbReference>
<organism evidence="4 5">
    <name type="scientific">Ilex paraguariensis</name>
    <name type="common">yerba mate</name>
    <dbReference type="NCBI Taxonomy" id="185542"/>
    <lineage>
        <taxon>Eukaryota</taxon>
        <taxon>Viridiplantae</taxon>
        <taxon>Streptophyta</taxon>
        <taxon>Embryophyta</taxon>
        <taxon>Tracheophyta</taxon>
        <taxon>Spermatophyta</taxon>
        <taxon>Magnoliopsida</taxon>
        <taxon>eudicotyledons</taxon>
        <taxon>Gunneridae</taxon>
        <taxon>Pentapetalae</taxon>
        <taxon>asterids</taxon>
        <taxon>campanulids</taxon>
        <taxon>Aquifoliales</taxon>
        <taxon>Aquifoliaceae</taxon>
        <taxon>Ilex</taxon>
    </lineage>
</organism>
<dbReference type="Proteomes" id="UP001642360">
    <property type="component" value="Unassembled WGS sequence"/>
</dbReference>
<comment type="subcellular location">
    <subcellularLocation>
        <location evidence="1">Nucleus</location>
    </subcellularLocation>
</comment>
<evidence type="ECO:0000313" key="4">
    <source>
        <dbReference type="EMBL" id="CAK9180549.1"/>
    </source>
</evidence>